<keyword evidence="1" id="KW-0472">Membrane</keyword>
<evidence type="ECO:0000256" key="1">
    <source>
        <dbReference type="SAM" id="Phobius"/>
    </source>
</evidence>
<dbReference type="EMBL" id="PSQE01000002">
    <property type="protein sequence ID" value="RHN74325.1"/>
    <property type="molecule type" value="Genomic_DNA"/>
</dbReference>
<feature type="transmembrane region" description="Helical" evidence="1">
    <location>
        <begin position="60"/>
        <end position="82"/>
    </location>
</feature>
<keyword evidence="1" id="KW-0812">Transmembrane</keyword>
<accession>A0A396JCZ6</accession>
<dbReference type="AlphaFoldDB" id="A0A396JCZ6"/>
<sequence>MVTFIKQKSRHITRQYVHYIKPQICGIISTQNNNLSIPIIVSRIQNQRTMATTQNSQPALPLHLCFFLLTLLIFLGFSWYSNYEPIMESIMDQVKMVLMISPLLLLLVVHFLSNYGDGGFFSSLIPLPERESLHRAGGTPWGVGLFLVVLLFMVSYQSSFQERWFPLLSR</sequence>
<dbReference type="Proteomes" id="UP000265566">
    <property type="component" value="Chromosome 2"/>
</dbReference>
<feature type="transmembrane region" description="Helical" evidence="1">
    <location>
        <begin position="133"/>
        <end position="154"/>
    </location>
</feature>
<keyword evidence="1" id="KW-1133">Transmembrane helix</keyword>
<evidence type="ECO:0000313" key="2">
    <source>
        <dbReference type="EMBL" id="RHN74325.1"/>
    </source>
</evidence>
<protein>
    <recommendedName>
        <fullName evidence="4">Transmembrane protein</fullName>
    </recommendedName>
</protein>
<gene>
    <name evidence="2" type="ORF">MtrunA17_Chr2g0309051</name>
</gene>
<proteinExistence type="predicted"/>
<comment type="caution">
    <text evidence="2">The sequence shown here is derived from an EMBL/GenBank/DDBJ whole genome shotgun (WGS) entry which is preliminary data.</text>
</comment>
<name>A0A396JCZ6_MEDTR</name>
<dbReference type="PANTHER" id="PTHR33306">
    <property type="entry name" value="EXPRESSED PROTEIN-RELATED-RELATED"/>
    <property type="match status" value="1"/>
</dbReference>
<dbReference type="PANTHER" id="PTHR33306:SF5">
    <property type="entry name" value="OXIDOREDUCTASE_TRANSITION METAL ION-BINDING PROTEIN"/>
    <property type="match status" value="1"/>
</dbReference>
<feature type="transmembrane region" description="Helical" evidence="1">
    <location>
        <begin position="94"/>
        <end position="113"/>
    </location>
</feature>
<organism evidence="2 3">
    <name type="scientific">Medicago truncatula</name>
    <name type="common">Barrel medic</name>
    <name type="synonym">Medicago tribuloides</name>
    <dbReference type="NCBI Taxonomy" id="3880"/>
    <lineage>
        <taxon>Eukaryota</taxon>
        <taxon>Viridiplantae</taxon>
        <taxon>Streptophyta</taxon>
        <taxon>Embryophyta</taxon>
        <taxon>Tracheophyta</taxon>
        <taxon>Spermatophyta</taxon>
        <taxon>Magnoliopsida</taxon>
        <taxon>eudicotyledons</taxon>
        <taxon>Gunneridae</taxon>
        <taxon>Pentapetalae</taxon>
        <taxon>rosids</taxon>
        <taxon>fabids</taxon>
        <taxon>Fabales</taxon>
        <taxon>Fabaceae</taxon>
        <taxon>Papilionoideae</taxon>
        <taxon>50 kb inversion clade</taxon>
        <taxon>NPAAA clade</taxon>
        <taxon>Hologalegina</taxon>
        <taxon>IRL clade</taxon>
        <taxon>Trifolieae</taxon>
        <taxon>Medicago</taxon>
    </lineage>
</organism>
<evidence type="ECO:0008006" key="4">
    <source>
        <dbReference type="Google" id="ProtNLM"/>
    </source>
</evidence>
<dbReference type="Gramene" id="rna10366">
    <property type="protein sequence ID" value="RHN74325.1"/>
    <property type="gene ID" value="gene10366"/>
</dbReference>
<evidence type="ECO:0000313" key="3">
    <source>
        <dbReference type="Proteomes" id="UP000265566"/>
    </source>
</evidence>
<reference evidence="3" key="1">
    <citation type="journal article" date="2018" name="Nat. Plants">
        <title>Whole-genome landscape of Medicago truncatula symbiotic genes.</title>
        <authorList>
            <person name="Pecrix Y."/>
            <person name="Staton S.E."/>
            <person name="Sallet E."/>
            <person name="Lelandais-Briere C."/>
            <person name="Moreau S."/>
            <person name="Carrere S."/>
            <person name="Blein T."/>
            <person name="Jardinaud M.F."/>
            <person name="Latrasse D."/>
            <person name="Zouine M."/>
            <person name="Zahm M."/>
            <person name="Kreplak J."/>
            <person name="Mayjonade B."/>
            <person name="Satge C."/>
            <person name="Perez M."/>
            <person name="Cauet S."/>
            <person name="Marande W."/>
            <person name="Chantry-Darmon C."/>
            <person name="Lopez-Roques C."/>
            <person name="Bouchez O."/>
            <person name="Berard A."/>
            <person name="Debelle F."/>
            <person name="Munos S."/>
            <person name="Bendahmane A."/>
            <person name="Berges H."/>
            <person name="Niebel A."/>
            <person name="Buitink J."/>
            <person name="Frugier F."/>
            <person name="Benhamed M."/>
            <person name="Crespi M."/>
            <person name="Gouzy J."/>
            <person name="Gamas P."/>
        </authorList>
    </citation>
    <scope>NUCLEOTIDE SEQUENCE [LARGE SCALE GENOMIC DNA]</scope>
    <source>
        <strain evidence="3">cv. Jemalong A17</strain>
    </source>
</reference>